<reference evidence="2 3" key="1">
    <citation type="submission" date="2016-07" db="EMBL/GenBank/DDBJ databases">
        <title>Pervasive Adenine N6-methylation of Active Genes in Fungi.</title>
        <authorList>
            <consortium name="DOE Joint Genome Institute"/>
            <person name="Mondo S.J."/>
            <person name="Dannebaum R.O."/>
            <person name="Kuo R.C."/>
            <person name="Labutti K."/>
            <person name="Haridas S."/>
            <person name="Kuo A."/>
            <person name="Salamov A."/>
            <person name="Ahrendt S.R."/>
            <person name="Lipzen A."/>
            <person name="Sullivan W."/>
            <person name="Andreopoulos W.B."/>
            <person name="Clum A."/>
            <person name="Lindquist E."/>
            <person name="Daum C."/>
            <person name="Ramamoorthy G.K."/>
            <person name="Gryganskyi A."/>
            <person name="Culley D."/>
            <person name="Magnuson J.K."/>
            <person name="James T.Y."/>
            <person name="O'Malley M.A."/>
            <person name="Stajich J.E."/>
            <person name="Spatafora J.W."/>
            <person name="Visel A."/>
            <person name="Grigoriev I.V."/>
        </authorList>
    </citation>
    <scope>NUCLEOTIDE SEQUENCE [LARGE SCALE GENOMIC DNA]</scope>
    <source>
        <strain evidence="2 3">JEL800</strain>
    </source>
</reference>
<dbReference type="InterPro" id="IPR029016">
    <property type="entry name" value="GAF-like_dom_sf"/>
</dbReference>
<feature type="region of interest" description="Disordered" evidence="1">
    <location>
        <begin position="221"/>
        <end position="285"/>
    </location>
</feature>
<dbReference type="OrthoDB" id="303614at2759"/>
<gene>
    <name evidence="2" type="ORF">BCR33DRAFT_714161</name>
</gene>
<proteinExistence type="predicted"/>
<name>A0A1Y2CQ75_9FUNG</name>
<keyword evidence="3" id="KW-1185">Reference proteome</keyword>
<evidence type="ECO:0008006" key="4">
    <source>
        <dbReference type="Google" id="ProtNLM"/>
    </source>
</evidence>
<dbReference type="PANTHER" id="PTHR43102">
    <property type="entry name" value="SLR1143 PROTEIN"/>
    <property type="match status" value="1"/>
</dbReference>
<dbReference type="Gene3D" id="3.30.450.40">
    <property type="match status" value="1"/>
</dbReference>
<dbReference type="AlphaFoldDB" id="A0A1Y2CQ75"/>
<evidence type="ECO:0000313" key="3">
    <source>
        <dbReference type="Proteomes" id="UP000193642"/>
    </source>
</evidence>
<accession>A0A1Y2CQ75</accession>
<feature type="region of interest" description="Disordered" evidence="1">
    <location>
        <begin position="862"/>
        <end position="885"/>
    </location>
</feature>
<dbReference type="Gene3D" id="3.30.70.1230">
    <property type="entry name" value="Nucleotide cyclase"/>
    <property type="match status" value="1"/>
</dbReference>
<dbReference type="SUPFAM" id="SSF55781">
    <property type="entry name" value="GAF domain-like"/>
    <property type="match status" value="1"/>
</dbReference>
<sequence length="1142" mass="123708">MQNNQHNNDQVPHSHKDKLQTMLVDASIRTDVEYVDYASTEATPRDSHATQTMWILDKSAHVESPISDSDPDLFLNISSPPSQFLYPQAASPMRRQEISAANIPAAVAAASVLLEMESIANTLANAAPQSQPPIKPSITADRLPPITNRISLTAQRLSEVQNPHPIQPPQPPAQLQQISEDMATTNPPNIVSSQHHNNNNSQRNIATHLPSSNHTSRFLYQQPLPASNPSHDPSPKSNPTSQQPHYTSQTPTAPSQPPHRRVASARTAREQDHHQTRHTEKTRQKAAIAVVKNHLNFGAFSPEVSNTAAAVKQTSKGSSTSGKTQSAAVASVFDEKEVRRVMAVHGMRLWGGPKEPRFDTITSLTARLLSAEICTITIVDTAAVRYWSLSDTPTSAGKYFPLTASQEPWMIDEARGDSFCQYVIREEDGGLGGGGAAAAGGNSSSGSSGGYGGFVVLDASREARFRGRALVAKGLCFYAGAPLVLRSGVKIGALSIRGPARSHFTSQEAKILRQMTEWAIGEFELYVAKRDLDFRESLRLAQDRLAEIQEAVLRGASSTSGGDKWTCGRGVVKSCIEVVKVAAKLKNVMILKMKKNTEGIIRSTVFALADKCEIKAGDEKFTELCQATLDKSGPGPYLLDRSHSVASQLQVCRYIGEHVRQSASELIWSHGRPVGVIVFFFEGTYRTVSTLDEQFLVSSAITLSRIWQYLETQDSLSKSMNPSTYATLLVNRLKQSATIAKRLQNNSTVTATTKSHFTLSRTTTPPIKSYFSSQSTLYQSQNSLAVTTQSSPETPTGSTPLLVLLCEAILPPVKGNLVSEATSKASLNATNALFPNSATGLTSSNALHRAFGSSRSLKSKSVESLGSTTHKRNQSTTAGGVEEGKGIWGGTTASTSLTPRGTIDLLSDFAQMVEVVAGQVGVRWVKKCGCLFVAIVGLDEESLSKGITVGCSNLVALAKNLSQTLAEYAGETGIDVTARIGIHGELVPFHVAESLEAAEKAWTLLVNFAYHLECTSESTIIVSEFIHSNLPEQIQNSSCIQKQMSYISGFGAAKIYMIPIDSSMSMENEAETLKDSLTTLEAGQQSKRDKYYNSWFGLGGNFSNRQKGRRIQPLDGSSDSRTFIQEDISASRGLIDKRCSIM</sequence>
<feature type="compositionally biased region" description="Basic and acidic residues" evidence="1">
    <location>
        <begin position="267"/>
        <end position="283"/>
    </location>
</feature>
<dbReference type="STRING" id="329046.A0A1Y2CQ75"/>
<feature type="compositionally biased region" description="Low complexity" evidence="1">
    <location>
        <begin position="192"/>
        <end position="202"/>
    </location>
</feature>
<evidence type="ECO:0000313" key="2">
    <source>
        <dbReference type="EMBL" id="ORY49107.1"/>
    </source>
</evidence>
<evidence type="ECO:0000256" key="1">
    <source>
        <dbReference type="SAM" id="MobiDB-lite"/>
    </source>
</evidence>
<dbReference type="Proteomes" id="UP000193642">
    <property type="component" value="Unassembled WGS sequence"/>
</dbReference>
<dbReference type="InterPro" id="IPR029787">
    <property type="entry name" value="Nucleotide_cyclase"/>
</dbReference>
<dbReference type="SUPFAM" id="SSF55073">
    <property type="entry name" value="Nucleotide cyclase"/>
    <property type="match status" value="1"/>
</dbReference>
<feature type="compositionally biased region" description="Polar residues" evidence="1">
    <location>
        <begin position="221"/>
        <end position="246"/>
    </location>
</feature>
<organism evidence="2 3">
    <name type="scientific">Rhizoclosmatium globosum</name>
    <dbReference type="NCBI Taxonomy" id="329046"/>
    <lineage>
        <taxon>Eukaryota</taxon>
        <taxon>Fungi</taxon>
        <taxon>Fungi incertae sedis</taxon>
        <taxon>Chytridiomycota</taxon>
        <taxon>Chytridiomycota incertae sedis</taxon>
        <taxon>Chytridiomycetes</taxon>
        <taxon>Chytridiales</taxon>
        <taxon>Chytriomycetaceae</taxon>
        <taxon>Rhizoclosmatium</taxon>
    </lineage>
</organism>
<dbReference type="PANTHER" id="PTHR43102:SF2">
    <property type="entry name" value="GAF DOMAIN-CONTAINING PROTEIN"/>
    <property type="match status" value="1"/>
</dbReference>
<dbReference type="EMBL" id="MCGO01000010">
    <property type="protein sequence ID" value="ORY49107.1"/>
    <property type="molecule type" value="Genomic_DNA"/>
</dbReference>
<protein>
    <recommendedName>
        <fullName evidence="4">Guanylate cyclase domain-containing protein</fullName>
    </recommendedName>
</protein>
<comment type="caution">
    <text evidence="2">The sequence shown here is derived from an EMBL/GenBank/DDBJ whole genome shotgun (WGS) entry which is preliminary data.</text>
</comment>
<feature type="region of interest" description="Disordered" evidence="1">
    <location>
        <begin position="184"/>
        <end position="209"/>
    </location>
</feature>